<evidence type="ECO:0000313" key="8">
    <source>
        <dbReference type="Proteomes" id="UP000031623"/>
    </source>
</evidence>
<organism evidence="7 8">
    <name type="scientific">Thioploca ingrica</name>
    <dbReference type="NCBI Taxonomy" id="40754"/>
    <lineage>
        <taxon>Bacteria</taxon>
        <taxon>Pseudomonadati</taxon>
        <taxon>Pseudomonadota</taxon>
        <taxon>Gammaproteobacteria</taxon>
        <taxon>Thiotrichales</taxon>
        <taxon>Thiotrichaceae</taxon>
        <taxon>Thioploca</taxon>
    </lineage>
</organism>
<evidence type="ECO:0000259" key="6">
    <source>
        <dbReference type="PROSITE" id="PS51918"/>
    </source>
</evidence>
<dbReference type="InterPro" id="IPR007197">
    <property type="entry name" value="rSAM"/>
</dbReference>
<dbReference type="PANTHER" id="PTHR11228">
    <property type="entry name" value="RADICAL SAM DOMAIN PROTEIN"/>
    <property type="match status" value="1"/>
</dbReference>
<keyword evidence="8" id="KW-1185">Reference proteome</keyword>
<dbReference type="SUPFAM" id="SSF102114">
    <property type="entry name" value="Radical SAM enzymes"/>
    <property type="match status" value="1"/>
</dbReference>
<dbReference type="GO" id="GO:0046872">
    <property type="term" value="F:metal ion binding"/>
    <property type="evidence" value="ECO:0007669"/>
    <property type="project" value="UniProtKB-KW"/>
</dbReference>
<comment type="cofactor">
    <cofactor evidence="1">
        <name>[4Fe-4S] cluster</name>
        <dbReference type="ChEBI" id="CHEBI:49883"/>
    </cofactor>
</comment>
<dbReference type="OrthoDB" id="7970699at2"/>
<proteinExistence type="predicted"/>
<dbReference type="Gene3D" id="3.20.20.70">
    <property type="entry name" value="Aldolase class I"/>
    <property type="match status" value="1"/>
</dbReference>
<evidence type="ECO:0000256" key="1">
    <source>
        <dbReference type="ARBA" id="ARBA00001966"/>
    </source>
</evidence>
<dbReference type="EMBL" id="AP014633">
    <property type="protein sequence ID" value="BAP54637.1"/>
    <property type="molecule type" value="Genomic_DNA"/>
</dbReference>
<dbReference type="CDD" id="cd01335">
    <property type="entry name" value="Radical_SAM"/>
    <property type="match status" value="1"/>
</dbReference>
<keyword evidence="4" id="KW-0408">Iron</keyword>
<dbReference type="GO" id="GO:0051536">
    <property type="term" value="F:iron-sulfur cluster binding"/>
    <property type="evidence" value="ECO:0007669"/>
    <property type="project" value="UniProtKB-KW"/>
</dbReference>
<feature type="domain" description="Radical SAM core" evidence="6">
    <location>
        <begin position="81"/>
        <end position="311"/>
    </location>
</feature>
<sequence>MCDSLYVKANGELPCWDDVGEALILRTVDEPALLMQQESPLFDFPALVKIRQAFLAGSNPHQHLCSHCAVRGHGLVTSLYPKIMRVLHIEPSYLCQLACPQCVEPQSRRHLKKPPYNMSLSFYQALLQQLHKEGILTIRLVHFEGRGEPLLNKNLGQMIGCTKEYYPNAFTKVTSHGNFPFQAWMLESGLDLLRLSVDGAFEESYVKYRIGGHLPKVFELMRTIRDHKRYSNSRLRVEWKYILFEWNDSDEEIGAAARLADELEVDLRFCLTHSPGKSTRFHNMAVLRDTLAVLAPHATLSLTFQLKSEPNDADIGHLIAEHSEALLLSALRHFRGGETQAGQAGLIEALTFDPGLPATQLAIGVDNLLKAHLQPILSTAKYPSTLSALANIALVVNNWKAAEQLFQGYLKLAPQAPDRNKVEQKLLELKANYHYQDFDTI</sequence>
<keyword evidence="3" id="KW-0479">Metal-binding</keyword>
<dbReference type="PROSITE" id="PS51918">
    <property type="entry name" value="RADICAL_SAM"/>
    <property type="match status" value="1"/>
</dbReference>
<protein>
    <submittedName>
        <fullName evidence="7">Radical SAM domain-containing protein</fullName>
    </submittedName>
</protein>
<evidence type="ECO:0000313" key="7">
    <source>
        <dbReference type="EMBL" id="BAP54637.1"/>
    </source>
</evidence>
<dbReference type="InterPro" id="IPR050377">
    <property type="entry name" value="Radical_SAM_PqqE_MftC-like"/>
</dbReference>
<dbReference type="InterPro" id="IPR013785">
    <property type="entry name" value="Aldolase_TIM"/>
</dbReference>
<evidence type="ECO:0000256" key="4">
    <source>
        <dbReference type="ARBA" id="ARBA00023004"/>
    </source>
</evidence>
<dbReference type="AlphaFoldDB" id="A0A090AH92"/>
<evidence type="ECO:0000256" key="3">
    <source>
        <dbReference type="ARBA" id="ARBA00022723"/>
    </source>
</evidence>
<reference evidence="7 8" key="1">
    <citation type="journal article" date="2014" name="ISME J.">
        <title>Ecophysiology of Thioploca ingrica as revealed by the complete genome sequence supplemented with proteomic evidence.</title>
        <authorList>
            <person name="Kojima H."/>
            <person name="Ogura Y."/>
            <person name="Yamamoto N."/>
            <person name="Togashi T."/>
            <person name="Mori H."/>
            <person name="Watanabe T."/>
            <person name="Nemoto F."/>
            <person name="Kurokawa K."/>
            <person name="Hayashi T."/>
            <person name="Fukui M."/>
        </authorList>
    </citation>
    <scope>NUCLEOTIDE SEQUENCE [LARGE SCALE GENOMIC DNA]</scope>
</reference>
<dbReference type="KEGG" id="tig:THII_0340"/>
<evidence type="ECO:0000256" key="2">
    <source>
        <dbReference type="ARBA" id="ARBA00022691"/>
    </source>
</evidence>
<dbReference type="HOGENOM" id="CLU_621012_0_0_6"/>
<dbReference type="GO" id="GO:0003824">
    <property type="term" value="F:catalytic activity"/>
    <property type="evidence" value="ECO:0007669"/>
    <property type="project" value="InterPro"/>
</dbReference>
<dbReference type="STRING" id="40754.THII_0340"/>
<evidence type="ECO:0000256" key="5">
    <source>
        <dbReference type="ARBA" id="ARBA00023014"/>
    </source>
</evidence>
<keyword evidence="5" id="KW-0411">Iron-sulfur</keyword>
<dbReference type="InterPro" id="IPR058240">
    <property type="entry name" value="rSAM_sf"/>
</dbReference>
<accession>A0A090AH92</accession>
<keyword evidence="2" id="KW-0949">S-adenosyl-L-methionine</keyword>
<gene>
    <name evidence="7" type="ORF">THII_0340</name>
</gene>
<dbReference type="SFLD" id="SFLDS00029">
    <property type="entry name" value="Radical_SAM"/>
    <property type="match status" value="1"/>
</dbReference>
<dbReference type="PANTHER" id="PTHR11228:SF35">
    <property type="entry name" value="MOLYBDENUM COFACTOR BIOSYNTHESIS PROTEIN A-RELATED"/>
    <property type="match status" value="1"/>
</dbReference>
<name>A0A090AH92_9GAMM</name>
<dbReference type="Proteomes" id="UP000031623">
    <property type="component" value="Chromosome"/>
</dbReference>